<keyword evidence="6 7" id="KW-0624">Polysaccharide degradation</keyword>
<evidence type="ECO:0000256" key="6">
    <source>
        <dbReference type="ARBA" id="ARBA00023326"/>
    </source>
</evidence>
<keyword evidence="4 7" id="KW-0119">Carbohydrate metabolism</keyword>
<dbReference type="InterPro" id="IPR003599">
    <property type="entry name" value="Ig_sub"/>
</dbReference>
<evidence type="ECO:0000256" key="5">
    <source>
        <dbReference type="ARBA" id="ARBA00023295"/>
    </source>
</evidence>
<organism evidence="12 13">
    <name type="scientific">Cellulomonas chitinilytica</name>
    <dbReference type="NCBI Taxonomy" id="398759"/>
    <lineage>
        <taxon>Bacteria</taxon>
        <taxon>Bacillati</taxon>
        <taxon>Actinomycetota</taxon>
        <taxon>Actinomycetes</taxon>
        <taxon>Micrococcales</taxon>
        <taxon>Cellulomonadaceae</taxon>
        <taxon>Cellulomonas</taxon>
    </lineage>
</organism>
<keyword evidence="3 7" id="KW-0378">Hydrolase</keyword>
<dbReference type="Pfam" id="PF00331">
    <property type="entry name" value="Glyco_hydro_10"/>
    <property type="match status" value="1"/>
</dbReference>
<dbReference type="EMBL" id="BONK01000015">
    <property type="protein sequence ID" value="GIG23066.1"/>
    <property type="molecule type" value="Genomic_DNA"/>
</dbReference>
<dbReference type="InterPro" id="IPR008979">
    <property type="entry name" value="Galactose-bd-like_sf"/>
</dbReference>
<protein>
    <recommendedName>
        <fullName evidence="7">Beta-xylanase</fullName>
        <ecNumber evidence="7">3.2.1.8</ecNumber>
    </recommendedName>
</protein>
<dbReference type="SUPFAM" id="SSF49785">
    <property type="entry name" value="Galactose-binding domain-like"/>
    <property type="match status" value="2"/>
</dbReference>
<gene>
    <name evidence="12" type="ORF">Cch01nite_37900</name>
</gene>
<dbReference type="InterPro" id="IPR001000">
    <property type="entry name" value="GH10_dom"/>
</dbReference>
<dbReference type="InterPro" id="IPR011330">
    <property type="entry name" value="Glyco_hydro/deAcase_b/a-brl"/>
</dbReference>
<dbReference type="SUPFAM" id="SSF51445">
    <property type="entry name" value="(Trans)glycosidases"/>
    <property type="match status" value="1"/>
</dbReference>
<dbReference type="InterPro" id="IPR017853">
    <property type="entry name" value="GH"/>
</dbReference>
<dbReference type="SUPFAM" id="SSF49344">
    <property type="entry name" value="CBD9-like"/>
    <property type="match status" value="1"/>
</dbReference>
<dbReference type="PROSITE" id="PS51677">
    <property type="entry name" value="NODB"/>
    <property type="match status" value="1"/>
</dbReference>
<dbReference type="GO" id="GO:0045493">
    <property type="term" value="P:xylan catabolic process"/>
    <property type="evidence" value="ECO:0007669"/>
    <property type="project" value="UniProtKB-KW"/>
</dbReference>
<evidence type="ECO:0000256" key="8">
    <source>
        <dbReference type="SAM" id="SignalP"/>
    </source>
</evidence>
<dbReference type="GO" id="GO:0031176">
    <property type="term" value="F:endo-1,4-beta-xylanase activity"/>
    <property type="evidence" value="ECO:0007669"/>
    <property type="project" value="UniProtKB-EC"/>
</dbReference>
<dbReference type="InterPro" id="IPR007110">
    <property type="entry name" value="Ig-like_dom"/>
</dbReference>
<evidence type="ECO:0000259" key="9">
    <source>
        <dbReference type="PROSITE" id="PS50835"/>
    </source>
</evidence>
<dbReference type="Gene3D" id="2.60.40.10">
    <property type="entry name" value="Immunoglobulins"/>
    <property type="match status" value="3"/>
</dbReference>
<dbReference type="SMART" id="SM00409">
    <property type="entry name" value="IG"/>
    <property type="match status" value="3"/>
</dbReference>
<dbReference type="InterPro" id="IPR002509">
    <property type="entry name" value="NODB_dom"/>
</dbReference>
<evidence type="ECO:0000259" key="10">
    <source>
        <dbReference type="PROSITE" id="PS51677"/>
    </source>
</evidence>
<dbReference type="Proteomes" id="UP000632740">
    <property type="component" value="Unassembled WGS sequence"/>
</dbReference>
<dbReference type="GO" id="GO:0030246">
    <property type="term" value="F:carbohydrate binding"/>
    <property type="evidence" value="ECO:0007669"/>
    <property type="project" value="InterPro"/>
</dbReference>
<dbReference type="InterPro" id="IPR003305">
    <property type="entry name" value="CenC_carb-bd"/>
</dbReference>
<accession>A0A919P422</accession>
<dbReference type="InterPro" id="IPR044846">
    <property type="entry name" value="GH10"/>
</dbReference>
<evidence type="ECO:0000259" key="11">
    <source>
        <dbReference type="PROSITE" id="PS51760"/>
    </source>
</evidence>
<dbReference type="CDD" id="cd00005">
    <property type="entry name" value="CBM9_like_1"/>
    <property type="match status" value="1"/>
</dbReference>
<feature type="domain" description="Ig-like" evidence="9">
    <location>
        <begin position="1351"/>
        <end position="1436"/>
    </location>
</feature>
<dbReference type="Gene3D" id="2.60.120.260">
    <property type="entry name" value="Galactose-binding domain-like"/>
    <property type="match status" value="2"/>
</dbReference>
<name>A0A919P422_9CELL</name>
<dbReference type="InterPro" id="IPR013098">
    <property type="entry name" value="Ig_I-set"/>
</dbReference>
<comment type="similarity">
    <text evidence="1 7">Belongs to the glycosyl hydrolase 10 (cellulase F) family.</text>
</comment>
<comment type="catalytic activity">
    <reaction evidence="7">
        <text>Endohydrolysis of (1-&gt;4)-beta-D-xylosidic linkages in xylans.</text>
        <dbReference type="EC" id="3.2.1.8"/>
    </reaction>
</comment>
<dbReference type="RefSeq" id="WP_203758069.1">
    <property type="nucleotide sequence ID" value="NZ_BONK01000015.1"/>
</dbReference>
<feature type="domain" description="Ig-like" evidence="9">
    <location>
        <begin position="1256"/>
        <end position="1345"/>
    </location>
</feature>
<dbReference type="CDD" id="cd10917">
    <property type="entry name" value="CE4_NodB_like_6s_7s"/>
    <property type="match status" value="1"/>
</dbReference>
<dbReference type="SUPFAM" id="SSF88713">
    <property type="entry name" value="Glycoside hydrolase/deacetylase"/>
    <property type="match status" value="1"/>
</dbReference>
<evidence type="ECO:0000256" key="3">
    <source>
        <dbReference type="ARBA" id="ARBA00022801"/>
    </source>
</evidence>
<dbReference type="Pfam" id="PF02018">
    <property type="entry name" value="CBM_4_9"/>
    <property type="match status" value="2"/>
</dbReference>
<dbReference type="InterPro" id="IPR036179">
    <property type="entry name" value="Ig-like_dom_sf"/>
</dbReference>
<sequence length="1532" mass="159508">MKRPRVVESIGVGIAAAALAIAPLAGVALAAPAAAADTVVLSNDFEDGSYTPWGPRGPVTLAVTDTDAHAGTHSLSVTGRTGDWNGAATSVATLFQAGTPYTVEAWVKLAPGTIGSSGMHFTVQETSAAGDAYTWVGGAVATTADGWVKIGGTYTKPAAATAATLYIEAANIDSTSPSYLVDDISITGAEVPPPDTSVVPGGAVDPVLTPSVAARGTGNVAALTFDDGPNGATTTALLDYLQANGLHATFCVIGQNIQADGGADILKRIVADGHTLCNHSIDYADMGSLTLEQAQDRMKQNLAIIRDALGDPNAQVPFFRAPNGSWGSNVAAAAVSLGMQPLGVTNTISDWETQDVDTLTTNLRAAMKPGQIVLTHDGGGDRSGTLAAVKTVVNERLALGWQFSLPVGGPADDGGSSGVSTLTNDFETDLGAWGARGDGTNPVVSLSTTEFHGGTQAASIADRTQTWHGFGASVTGLFTTGRTYNISGWVKLADGVTDPADVRLSIQRDNAGTSSYDTIATATGVTSGAWVQISASYTMAAAETALLYFETASGTPSFLVDDVVVTGNTAPPVQTGIPSLQDVVPWPLGVAIDSRETTGSGETLVSKHFDQITPENDMKPEEVQPTEGTFTFGDADALVDHAIAHGTRVHGHTLVWHSQTPAWFFEHTDGTPLTDSADDQALLLARMKTHIDTVAEHFREKYGEYGTAGNPIVSFDVVNEVIDESQADGMRRSPWYATLGSTYIAKAFEYASDAFNGGDTTNPPVKLFINDYNTEQPAKRQAMFTLLQDLIAQGVPVDGVGNQFHLSMSTSIASLKETLDLFGTLPLLQNVSELDVVIDGTVTQNKLVQQGYYYKDLFDLLRTYPDLFAVTIWGPYDSRSWRSEGKPLPFDGDLQAKPAYWGIADPTQLPTLTLSALAHAGDPAGPDAHDWTLLPNTQVGTGASGFQVRWSADHLTAYVHVDDATDDGADDTVDLFTAGGASVTVDRTGSGGVVAEVEGGYDVVATLPVTGLTQGGSTPFDVRITDGATGTVASWNDLTHHQEDGARLGSLDLVEAVGHVAVPQVDTAPTIDGDVDAAWADAPVVETTTLVEGAADGATAQVKALWTQDALHLLFQVTDPSLDAGSSNAWEQDSVETFLDPVNAKNGSYLPDDGQYRVNFENFQSVSGDLTVIGDRLTSATKVVDGGYVVEESIAFGRTAAVGDLTGVDFQVNDGTAGVRTAVHSWTDPTGRSYQNTSRWGVAELVGPVAPPLAAPLVTQQPQSVSGAFGSQVTLTAAASGEPAPTVQWQVLTDGWLWTHKWKDVPGATSPSLTVTLDAKHDGATYRAVFTNSEGSATTDRATVTVAKAKPVVTQQPQSASGALGSTVKLTAAASGYPVPSVRWEQKAAWSSHWTSAGCTGTTLSVKVTAKTDGTQYRAVFTNKLGSATTEVATVTVAPTAPAITTQPKDVTAKAGSTAKFTVGVSGYPAPKVQWYQKAKGSSSWTKVSGATSVTLTVAVRSSGDGTQYRAVATSSAGTATSAAATLAVRRS</sequence>
<dbReference type="Pfam" id="PF07679">
    <property type="entry name" value="I-set"/>
    <property type="match status" value="3"/>
</dbReference>
<keyword evidence="13" id="KW-1185">Reference proteome</keyword>
<evidence type="ECO:0000256" key="2">
    <source>
        <dbReference type="ARBA" id="ARBA00022737"/>
    </source>
</evidence>
<dbReference type="PROSITE" id="PS51760">
    <property type="entry name" value="GH10_2"/>
    <property type="match status" value="1"/>
</dbReference>
<dbReference type="PANTHER" id="PTHR31490:SF90">
    <property type="entry name" value="ENDO-1,4-BETA-XYLANASE A"/>
    <property type="match status" value="1"/>
</dbReference>
<comment type="caution">
    <text evidence="12">The sequence shown here is derived from an EMBL/GenBank/DDBJ whole genome shotgun (WGS) entry which is preliminary data.</text>
</comment>
<feature type="chain" id="PRO_5037611090" description="Beta-xylanase" evidence="8">
    <location>
        <begin position="31"/>
        <end position="1532"/>
    </location>
</feature>
<feature type="domain" description="Ig-like" evidence="9">
    <location>
        <begin position="1442"/>
        <end position="1528"/>
    </location>
</feature>
<dbReference type="PANTHER" id="PTHR31490">
    <property type="entry name" value="GLYCOSYL HYDROLASE"/>
    <property type="match status" value="1"/>
</dbReference>
<dbReference type="Gene3D" id="2.60.40.1190">
    <property type="match status" value="1"/>
</dbReference>
<dbReference type="InterPro" id="IPR013783">
    <property type="entry name" value="Ig-like_fold"/>
</dbReference>
<keyword evidence="8" id="KW-0732">Signal</keyword>
<dbReference type="Gene3D" id="3.20.20.80">
    <property type="entry name" value="Glycosidases"/>
    <property type="match status" value="1"/>
</dbReference>
<dbReference type="PROSITE" id="PS50835">
    <property type="entry name" value="IG_LIKE"/>
    <property type="match status" value="3"/>
</dbReference>
<feature type="domain" description="NodB homology" evidence="10">
    <location>
        <begin position="219"/>
        <end position="404"/>
    </location>
</feature>
<reference evidence="12" key="1">
    <citation type="submission" date="2021-01" db="EMBL/GenBank/DDBJ databases">
        <title>Whole genome shotgun sequence of Cellulomonas chitinilytica NBRC 110799.</title>
        <authorList>
            <person name="Komaki H."/>
            <person name="Tamura T."/>
        </authorList>
    </citation>
    <scope>NUCLEOTIDE SEQUENCE</scope>
    <source>
        <strain evidence="12">NBRC 110799</strain>
    </source>
</reference>
<keyword evidence="2" id="KW-0677">Repeat</keyword>
<dbReference type="Pfam" id="PF06452">
    <property type="entry name" value="CBM9_1"/>
    <property type="match status" value="1"/>
</dbReference>
<dbReference type="EC" id="3.2.1.8" evidence="7"/>
<evidence type="ECO:0000313" key="12">
    <source>
        <dbReference type="EMBL" id="GIG23066.1"/>
    </source>
</evidence>
<evidence type="ECO:0000256" key="7">
    <source>
        <dbReference type="RuleBase" id="RU361174"/>
    </source>
</evidence>
<dbReference type="Pfam" id="PF01522">
    <property type="entry name" value="Polysacc_deac_1"/>
    <property type="match status" value="1"/>
</dbReference>
<evidence type="ECO:0000313" key="13">
    <source>
        <dbReference type="Proteomes" id="UP000632740"/>
    </source>
</evidence>
<dbReference type="SMART" id="SM00633">
    <property type="entry name" value="Glyco_10"/>
    <property type="match status" value="1"/>
</dbReference>
<keyword evidence="5 7" id="KW-0326">Glycosidase</keyword>
<dbReference type="SUPFAM" id="SSF48726">
    <property type="entry name" value="Immunoglobulin"/>
    <property type="match status" value="3"/>
</dbReference>
<evidence type="ECO:0000256" key="1">
    <source>
        <dbReference type="ARBA" id="ARBA00007495"/>
    </source>
</evidence>
<proteinExistence type="inferred from homology"/>
<dbReference type="InterPro" id="IPR010502">
    <property type="entry name" value="Carb-bd_dom_fam9"/>
</dbReference>
<dbReference type="GO" id="GO:0016810">
    <property type="term" value="F:hydrolase activity, acting on carbon-nitrogen (but not peptide) bonds"/>
    <property type="evidence" value="ECO:0007669"/>
    <property type="project" value="InterPro"/>
</dbReference>
<dbReference type="Gene3D" id="3.20.20.370">
    <property type="entry name" value="Glycoside hydrolase/deacetylase"/>
    <property type="match status" value="1"/>
</dbReference>
<evidence type="ECO:0000256" key="4">
    <source>
        <dbReference type="ARBA" id="ARBA00023277"/>
    </source>
</evidence>
<dbReference type="PRINTS" id="PR00134">
    <property type="entry name" value="GLHYDRLASE10"/>
</dbReference>
<feature type="signal peptide" evidence="8">
    <location>
        <begin position="1"/>
        <end position="30"/>
    </location>
</feature>
<feature type="domain" description="GH10" evidence="11">
    <location>
        <begin position="574"/>
        <end position="906"/>
    </location>
</feature>